<dbReference type="EMBL" id="BCMG01000005">
    <property type="protein sequence ID" value="GAX01126.1"/>
    <property type="molecule type" value="Genomic_DNA"/>
</dbReference>
<dbReference type="PANTHER" id="PTHR10948">
    <property type="entry name" value="TRANSPOSASE"/>
    <property type="match status" value="1"/>
</dbReference>
<dbReference type="PROSITE" id="PS50994">
    <property type="entry name" value="INTEGRASE"/>
    <property type="match status" value="1"/>
</dbReference>
<dbReference type="GO" id="GO:0003677">
    <property type="term" value="F:DNA binding"/>
    <property type="evidence" value="ECO:0007669"/>
    <property type="project" value="InterPro"/>
</dbReference>
<dbReference type="AlphaFoldDB" id="A0A1Z5IHF4"/>
<protein>
    <submittedName>
        <fullName evidence="4">Transposase</fullName>
    </submittedName>
</protein>
<sequence>MTLTERTTRFQIIYKIPNYHAVTCRNSLQTILADYGDEHFKSITFDNGSEFAELAQVQGTQIYFAHPYSPWERGTNENHNGLIREFIPKGHSLHDYDITMIQAVQDALNNRPRRILGYRTPSSLMPDL</sequence>
<dbReference type="SUPFAM" id="SSF53098">
    <property type="entry name" value="Ribonuclease H-like"/>
    <property type="match status" value="1"/>
</dbReference>
<comment type="function">
    <text evidence="1">Required for the transposition of the insertion element.</text>
</comment>
<evidence type="ECO:0000313" key="4">
    <source>
        <dbReference type="EMBL" id="GAX01126.1"/>
    </source>
</evidence>
<gene>
    <name evidence="4" type="ORF">IWT126_01151</name>
</gene>
<dbReference type="InterPro" id="IPR012337">
    <property type="entry name" value="RNaseH-like_sf"/>
</dbReference>
<accession>A0A1Z5IHF4</accession>
<dbReference type="PROSITE" id="PS01043">
    <property type="entry name" value="TRANSPOSASE_IS30"/>
    <property type="match status" value="1"/>
</dbReference>
<dbReference type="PANTHER" id="PTHR10948:SF23">
    <property type="entry name" value="TRANSPOSASE INSI FOR INSERTION SEQUENCE ELEMENT IS30A-RELATED"/>
    <property type="match status" value="1"/>
</dbReference>
<dbReference type="InterPro" id="IPR001598">
    <property type="entry name" value="Transposase_IS30_CS"/>
</dbReference>
<evidence type="ECO:0000259" key="3">
    <source>
        <dbReference type="PROSITE" id="PS50994"/>
    </source>
</evidence>
<dbReference type="NCBIfam" id="NF033563">
    <property type="entry name" value="transpos_IS30"/>
    <property type="match status" value="1"/>
</dbReference>
<proteinExistence type="inferred from homology"/>
<comment type="similarity">
    <text evidence="2">Belongs to the transposase IS30 family.</text>
</comment>
<evidence type="ECO:0000256" key="1">
    <source>
        <dbReference type="ARBA" id="ARBA00002190"/>
    </source>
</evidence>
<organism evidence="4 5">
    <name type="scientific">Secundilactobacillus silagei JCM 19001</name>
    <dbReference type="NCBI Taxonomy" id="1302250"/>
    <lineage>
        <taxon>Bacteria</taxon>
        <taxon>Bacillati</taxon>
        <taxon>Bacillota</taxon>
        <taxon>Bacilli</taxon>
        <taxon>Lactobacillales</taxon>
        <taxon>Lactobacillaceae</taxon>
        <taxon>Secundilactobacillus</taxon>
    </lineage>
</organism>
<dbReference type="GO" id="GO:0006313">
    <property type="term" value="P:DNA transposition"/>
    <property type="evidence" value="ECO:0007669"/>
    <property type="project" value="InterPro"/>
</dbReference>
<keyword evidence="5" id="KW-1185">Reference proteome</keyword>
<dbReference type="GO" id="GO:0004803">
    <property type="term" value="F:transposase activity"/>
    <property type="evidence" value="ECO:0007669"/>
    <property type="project" value="InterPro"/>
</dbReference>
<dbReference type="InterPro" id="IPR001584">
    <property type="entry name" value="Integrase_cat-core"/>
</dbReference>
<dbReference type="InterPro" id="IPR053392">
    <property type="entry name" value="Transposase_IS30-like"/>
</dbReference>
<feature type="domain" description="Integrase catalytic" evidence="3">
    <location>
        <begin position="1"/>
        <end position="128"/>
    </location>
</feature>
<dbReference type="InterPro" id="IPR051917">
    <property type="entry name" value="Transposase-Integrase"/>
</dbReference>
<dbReference type="GO" id="GO:0005829">
    <property type="term" value="C:cytosol"/>
    <property type="evidence" value="ECO:0007669"/>
    <property type="project" value="TreeGrafter"/>
</dbReference>
<comment type="caution">
    <text evidence="4">The sequence shown here is derived from an EMBL/GenBank/DDBJ whole genome shotgun (WGS) entry which is preliminary data.</text>
</comment>
<dbReference type="GO" id="GO:0015074">
    <property type="term" value="P:DNA integration"/>
    <property type="evidence" value="ECO:0007669"/>
    <property type="project" value="InterPro"/>
</dbReference>
<name>A0A1Z5IHF4_9LACO</name>
<evidence type="ECO:0000256" key="2">
    <source>
        <dbReference type="ARBA" id="ARBA00006363"/>
    </source>
</evidence>
<dbReference type="Gene3D" id="3.30.420.10">
    <property type="entry name" value="Ribonuclease H-like superfamily/Ribonuclease H"/>
    <property type="match status" value="1"/>
</dbReference>
<dbReference type="Proteomes" id="UP000198402">
    <property type="component" value="Unassembled WGS sequence"/>
</dbReference>
<reference evidence="4 5" key="1">
    <citation type="submission" date="2015-11" db="EMBL/GenBank/DDBJ databases">
        <title>Draft genome sequences of new species of the genus Lactobacillus isolated from orchardgrass silage.</title>
        <authorList>
            <person name="Tohno M."/>
            <person name="Tanizawa Y."/>
            <person name="Arita M."/>
        </authorList>
    </citation>
    <scope>NUCLEOTIDE SEQUENCE [LARGE SCALE GENOMIC DNA]</scope>
    <source>
        <strain evidence="4 5">IWT126</strain>
    </source>
</reference>
<evidence type="ECO:0000313" key="5">
    <source>
        <dbReference type="Proteomes" id="UP000198402"/>
    </source>
</evidence>
<dbReference type="InterPro" id="IPR036397">
    <property type="entry name" value="RNaseH_sf"/>
</dbReference>